<keyword evidence="5 12" id="KW-0436">Ligase</keyword>
<keyword evidence="10" id="KW-0539">Nucleus</keyword>
<evidence type="ECO:0000256" key="5">
    <source>
        <dbReference type="ARBA" id="ARBA00022598"/>
    </source>
</evidence>
<proteinExistence type="inferred from homology"/>
<dbReference type="PANTHER" id="PTHR46264:SF4">
    <property type="entry name" value="TYROSINE--TRNA LIGASE, CYTOPLASMIC"/>
    <property type="match status" value="1"/>
</dbReference>
<protein>
    <recommendedName>
        <fullName evidence="12">Tyrosine--tRNA ligase</fullName>
        <ecNumber evidence="12">6.1.1.1</ecNumber>
    </recommendedName>
    <alternativeName>
        <fullName evidence="12">Tyrosyl-tRNA synthetase</fullName>
    </alternativeName>
</protein>
<dbReference type="NCBIfam" id="TIGR00234">
    <property type="entry name" value="tyrS"/>
    <property type="match status" value="1"/>
</dbReference>
<evidence type="ECO:0000256" key="6">
    <source>
        <dbReference type="ARBA" id="ARBA00022741"/>
    </source>
</evidence>
<keyword evidence="9 12" id="KW-0030">Aminoacyl-tRNA synthetase</keyword>
<evidence type="ECO:0000256" key="8">
    <source>
        <dbReference type="ARBA" id="ARBA00022917"/>
    </source>
</evidence>
<dbReference type="InterPro" id="IPR023617">
    <property type="entry name" value="Tyr-tRNA-ligase_arc/euk-type"/>
</dbReference>
<comment type="subcellular location">
    <subcellularLocation>
        <location evidence="2">Cytoplasm</location>
    </subcellularLocation>
    <subcellularLocation>
        <location evidence="1">Nucleus</location>
    </subcellularLocation>
</comment>
<dbReference type="GO" id="GO:0006437">
    <property type="term" value="P:tyrosyl-tRNA aminoacylation"/>
    <property type="evidence" value="ECO:0007669"/>
    <property type="project" value="InterPro"/>
</dbReference>
<dbReference type="Pfam" id="PF00579">
    <property type="entry name" value="tRNA-synt_1b"/>
    <property type="match status" value="1"/>
</dbReference>
<dbReference type="EC" id="6.1.1.1" evidence="12"/>
<evidence type="ECO:0000256" key="13">
    <source>
        <dbReference type="SAM" id="MobiDB-lite"/>
    </source>
</evidence>
<dbReference type="PRINTS" id="PR01040">
    <property type="entry name" value="TRNASYNTHTYR"/>
</dbReference>
<keyword evidence="15" id="KW-1185">Reference proteome</keyword>
<name>A0A4P9XJ22_9FUNG</name>
<dbReference type="PANTHER" id="PTHR46264">
    <property type="entry name" value="TYROSINE-TRNA LIGASE"/>
    <property type="match status" value="1"/>
</dbReference>
<evidence type="ECO:0000256" key="3">
    <source>
        <dbReference type="ARBA" id="ARBA00005594"/>
    </source>
</evidence>
<evidence type="ECO:0000256" key="2">
    <source>
        <dbReference type="ARBA" id="ARBA00004496"/>
    </source>
</evidence>
<evidence type="ECO:0000256" key="7">
    <source>
        <dbReference type="ARBA" id="ARBA00022840"/>
    </source>
</evidence>
<dbReference type="InterPro" id="IPR050489">
    <property type="entry name" value="Tyr-tRNA_synthase"/>
</dbReference>
<reference evidence="15" key="1">
    <citation type="journal article" date="2018" name="Nat. Microbiol.">
        <title>Leveraging single-cell genomics to expand the fungal tree of life.</title>
        <authorList>
            <person name="Ahrendt S.R."/>
            <person name="Quandt C.A."/>
            <person name="Ciobanu D."/>
            <person name="Clum A."/>
            <person name="Salamov A."/>
            <person name="Andreopoulos B."/>
            <person name="Cheng J.F."/>
            <person name="Woyke T."/>
            <person name="Pelin A."/>
            <person name="Henrissat B."/>
            <person name="Reynolds N.K."/>
            <person name="Benny G.L."/>
            <person name="Smith M.E."/>
            <person name="James T.Y."/>
            <person name="Grigoriev I.V."/>
        </authorList>
    </citation>
    <scope>NUCLEOTIDE SEQUENCE [LARGE SCALE GENOMIC DNA]</scope>
    <source>
        <strain evidence="15">RSA 1356</strain>
    </source>
</reference>
<comment type="catalytic activity">
    <reaction evidence="11 12">
        <text>tRNA(Tyr) + L-tyrosine + ATP = L-tyrosyl-tRNA(Tyr) + AMP + diphosphate + H(+)</text>
        <dbReference type="Rhea" id="RHEA:10220"/>
        <dbReference type="Rhea" id="RHEA-COMP:9706"/>
        <dbReference type="Rhea" id="RHEA-COMP:9707"/>
        <dbReference type="ChEBI" id="CHEBI:15378"/>
        <dbReference type="ChEBI" id="CHEBI:30616"/>
        <dbReference type="ChEBI" id="CHEBI:33019"/>
        <dbReference type="ChEBI" id="CHEBI:58315"/>
        <dbReference type="ChEBI" id="CHEBI:78442"/>
        <dbReference type="ChEBI" id="CHEBI:78536"/>
        <dbReference type="ChEBI" id="CHEBI:456215"/>
        <dbReference type="EC" id="6.1.1.1"/>
    </reaction>
</comment>
<organism evidence="14 15">
    <name type="scientific">Thamnocephalis sphaerospora</name>
    <dbReference type="NCBI Taxonomy" id="78915"/>
    <lineage>
        <taxon>Eukaryota</taxon>
        <taxon>Fungi</taxon>
        <taxon>Fungi incertae sedis</taxon>
        <taxon>Zoopagomycota</taxon>
        <taxon>Zoopagomycotina</taxon>
        <taxon>Zoopagomycetes</taxon>
        <taxon>Zoopagales</taxon>
        <taxon>Sigmoideomycetaceae</taxon>
        <taxon>Thamnocephalis</taxon>
    </lineage>
</organism>
<feature type="compositionally biased region" description="Basic residues" evidence="13">
    <location>
        <begin position="355"/>
        <end position="366"/>
    </location>
</feature>
<dbReference type="EMBL" id="KZ993044">
    <property type="protein sequence ID" value="RKP05734.1"/>
    <property type="molecule type" value="Genomic_DNA"/>
</dbReference>
<evidence type="ECO:0000256" key="1">
    <source>
        <dbReference type="ARBA" id="ARBA00004123"/>
    </source>
</evidence>
<evidence type="ECO:0000256" key="4">
    <source>
        <dbReference type="ARBA" id="ARBA00022490"/>
    </source>
</evidence>
<comment type="similarity">
    <text evidence="3 12">Belongs to the class-I aminoacyl-tRNA synthetase family.</text>
</comment>
<keyword evidence="4" id="KW-0963">Cytoplasm</keyword>
<dbReference type="OrthoDB" id="197206at2759"/>
<dbReference type="NCBIfam" id="NF006330">
    <property type="entry name" value="PRK08560.1"/>
    <property type="match status" value="1"/>
</dbReference>
<evidence type="ECO:0000256" key="9">
    <source>
        <dbReference type="ARBA" id="ARBA00023146"/>
    </source>
</evidence>
<accession>A0A4P9XJ22</accession>
<dbReference type="InterPro" id="IPR014729">
    <property type="entry name" value="Rossmann-like_a/b/a_fold"/>
</dbReference>
<dbReference type="GO" id="GO:0005737">
    <property type="term" value="C:cytoplasm"/>
    <property type="evidence" value="ECO:0007669"/>
    <property type="project" value="UniProtKB-SubCell"/>
</dbReference>
<sequence>MTAKTPEEKLALITRNLQEVLGEAEILKVLQERDLKLYWGTAPTGRPHIGYFVPMVKIADFLSADCEVTILLADIHAFLDNLKAPLDQVKQRTSYYEHIIKALLTSIGVPINKLKFVVGRDYQLSAEYVMDIYKLCAFITEHDAKKAGAEVVKQVENPLLSGLLYPGLQALDEEHLGVDAQFGGVDQRKIFMLAEKYLPHLGYRKRAHLMNHMVPSLTGTKMSASDGDSKIDLLDDPKTVEKKIKRAFCEEGNIENNGVLAFVRFVLFPISSLKNGNAGGEFTVHRPEQYGGNSVYHSYEALESDFAAKQVHPGDLKKSVVAALNALLAPIRESFDNEEMRKLIDDAYPAPQKVVKQKKEKKKHNRRPEDVAAAAAGTSASVAEVTEQVEKTAI</sequence>
<dbReference type="PIRSF" id="PIRSF006588">
    <property type="entry name" value="TyrRS_arch_euk"/>
    <property type="match status" value="1"/>
</dbReference>
<keyword evidence="8 12" id="KW-0648">Protein biosynthesis</keyword>
<evidence type="ECO:0000256" key="10">
    <source>
        <dbReference type="ARBA" id="ARBA00023242"/>
    </source>
</evidence>
<dbReference type="CDD" id="cd00805">
    <property type="entry name" value="TyrRS_core"/>
    <property type="match status" value="1"/>
</dbReference>
<dbReference type="InterPro" id="IPR002305">
    <property type="entry name" value="aa-tRNA-synth_Ic"/>
</dbReference>
<dbReference type="FunFam" id="3.40.50.620:FF:000040">
    <property type="entry name" value="Tyrosine--tRNA ligase"/>
    <property type="match status" value="1"/>
</dbReference>
<dbReference type="Proteomes" id="UP000271241">
    <property type="component" value="Unassembled WGS sequence"/>
</dbReference>
<gene>
    <name evidence="14" type="ORF">THASP1DRAFT_19420</name>
</gene>
<dbReference type="SUPFAM" id="SSF52374">
    <property type="entry name" value="Nucleotidylyl transferase"/>
    <property type="match status" value="1"/>
</dbReference>
<dbReference type="Gene3D" id="3.40.50.620">
    <property type="entry name" value="HUPs"/>
    <property type="match status" value="1"/>
</dbReference>
<keyword evidence="6 12" id="KW-0547">Nucleotide-binding</keyword>
<feature type="compositionally biased region" description="Low complexity" evidence="13">
    <location>
        <begin position="371"/>
        <end position="383"/>
    </location>
</feature>
<dbReference type="GO" id="GO:0004831">
    <property type="term" value="F:tyrosine-tRNA ligase activity"/>
    <property type="evidence" value="ECO:0007669"/>
    <property type="project" value="UniProtKB-EC"/>
</dbReference>
<dbReference type="GO" id="GO:0005634">
    <property type="term" value="C:nucleus"/>
    <property type="evidence" value="ECO:0007669"/>
    <property type="project" value="UniProtKB-SubCell"/>
</dbReference>
<dbReference type="AlphaFoldDB" id="A0A4P9XJ22"/>
<dbReference type="InterPro" id="IPR002307">
    <property type="entry name" value="Tyr-tRNA-ligase"/>
</dbReference>
<evidence type="ECO:0000256" key="12">
    <source>
        <dbReference type="RuleBase" id="RU361234"/>
    </source>
</evidence>
<evidence type="ECO:0000313" key="15">
    <source>
        <dbReference type="Proteomes" id="UP000271241"/>
    </source>
</evidence>
<dbReference type="STRING" id="78915.A0A4P9XJ22"/>
<keyword evidence="7 12" id="KW-0067">ATP-binding</keyword>
<evidence type="ECO:0000313" key="14">
    <source>
        <dbReference type="EMBL" id="RKP05734.1"/>
    </source>
</evidence>
<evidence type="ECO:0000256" key="11">
    <source>
        <dbReference type="ARBA" id="ARBA00048248"/>
    </source>
</evidence>
<dbReference type="Gene3D" id="1.10.240.10">
    <property type="entry name" value="Tyrosyl-Transfer RNA Synthetase"/>
    <property type="match status" value="1"/>
</dbReference>
<feature type="region of interest" description="Disordered" evidence="13">
    <location>
        <begin position="353"/>
        <end position="394"/>
    </location>
</feature>
<dbReference type="FunFam" id="1.10.240.10:FF:000004">
    <property type="entry name" value="Tyrosine--tRNA ligase"/>
    <property type="match status" value="1"/>
</dbReference>
<dbReference type="GO" id="GO:0005524">
    <property type="term" value="F:ATP binding"/>
    <property type="evidence" value="ECO:0007669"/>
    <property type="project" value="UniProtKB-KW"/>
</dbReference>